<sequence>MTDWAEHQAAEVLRERYDAAPERDKMLAIHLFGIEFADRLDGLSINKISELALDRQLGPQIRAGMKLAKYVRLK</sequence>
<dbReference type="KEGG" id="amaq:GO499_06205"/>
<accession>A0A6P1T0K1</accession>
<dbReference type="RefSeq" id="WP_161861385.1">
    <property type="nucleotide sequence ID" value="NZ_CP046620.1"/>
</dbReference>
<feature type="domain" description="HTH-like" evidence="1">
    <location>
        <begin position="6"/>
        <end position="74"/>
    </location>
</feature>
<protein>
    <recommendedName>
        <fullName evidence="1">HTH-like domain-containing protein</fullName>
    </recommendedName>
</protein>
<gene>
    <name evidence="2" type="ORF">GO499_06205</name>
</gene>
<reference evidence="2 3" key="1">
    <citation type="submission" date="2019-12" db="EMBL/GenBank/DDBJ databases">
        <title>Complete genome sequence of Algicella marina strain 9Alg 56(T) isolated from the red alga Tichocarpus crinitus.</title>
        <authorList>
            <person name="Kim S.-G."/>
            <person name="Nedashkovskaya O.I."/>
        </authorList>
    </citation>
    <scope>NUCLEOTIDE SEQUENCE [LARGE SCALE GENOMIC DNA]</scope>
    <source>
        <strain evidence="2 3">9Alg 56</strain>
    </source>
</reference>
<evidence type="ECO:0000313" key="2">
    <source>
        <dbReference type="EMBL" id="QHQ34819.1"/>
    </source>
</evidence>
<evidence type="ECO:0000313" key="3">
    <source>
        <dbReference type="Proteomes" id="UP000464495"/>
    </source>
</evidence>
<dbReference type="EMBL" id="CP046620">
    <property type="protein sequence ID" value="QHQ34819.1"/>
    <property type="molecule type" value="Genomic_DNA"/>
</dbReference>
<dbReference type="InterPro" id="IPR056975">
    <property type="entry name" value="HTH_73"/>
</dbReference>
<dbReference type="AlphaFoldDB" id="A0A6P1T0K1"/>
<dbReference type="Pfam" id="PF24718">
    <property type="entry name" value="HTH_73"/>
    <property type="match status" value="1"/>
</dbReference>
<organism evidence="2 3">
    <name type="scientific">Algicella marina</name>
    <dbReference type="NCBI Taxonomy" id="2683284"/>
    <lineage>
        <taxon>Bacteria</taxon>
        <taxon>Pseudomonadati</taxon>
        <taxon>Pseudomonadota</taxon>
        <taxon>Alphaproteobacteria</taxon>
        <taxon>Rhodobacterales</taxon>
        <taxon>Paracoccaceae</taxon>
        <taxon>Algicella</taxon>
    </lineage>
</organism>
<name>A0A6P1T0K1_9RHOB</name>
<evidence type="ECO:0000259" key="1">
    <source>
        <dbReference type="Pfam" id="PF24718"/>
    </source>
</evidence>
<proteinExistence type="predicted"/>
<dbReference type="Proteomes" id="UP000464495">
    <property type="component" value="Chromosome"/>
</dbReference>
<keyword evidence="3" id="KW-1185">Reference proteome</keyword>